<evidence type="ECO:0000256" key="2">
    <source>
        <dbReference type="ARBA" id="ARBA00004429"/>
    </source>
</evidence>
<keyword evidence="4" id="KW-1003">Cell membrane</keyword>
<evidence type="ECO:0000256" key="8">
    <source>
        <dbReference type="ARBA" id="ARBA00023136"/>
    </source>
</evidence>
<evidence type="ECO:0000313" key="14">
    <source>
        <dbReference type="Proteomes" id="UP001359886"/>
    </source>
</evidence>
<accession>A0AAW9REB4</accession>
<dbReference type="Proteomes" id="UP001359886">
    <property type="component" value="Unassembled WGS sequence"/>
</dbReference>
<evidence type="ECO:0000256" key="4">
    <source>
        <dbReference type="ARBA" id="ARBA00022475"/>
    </source>
</evidence>
<reference evidence="13 14" key="1">
    <citation type="submission" date="2024-02" db="EMBL/GenBank/DDBJ databases">
        <title>A novel Wenzhouxiangellaceae bacterium, isolated from coastal sediments.</title>
        <authorList>
            <person name="Du Z.-J."/>
            <person name="Ye Y.-Q."/>
            <person name="Zhang X.-Y."/>
        </authorList>
    </citation>
    <scope>NUCLEOTIDE SEQUENCE [LARGE SCALE GENOMIC DNA]</scope>
    <source>
        <strain evidence="13 14">CH-27</strain>
    </source>
</reference>
<evidence type="ECO:0000256" key="9">
    <source>
        <dbReference type="ARBA" id="ARBA00023244"/>
    </source>
</evidence>
<dbReference type="NCBIfam" id="TIGR00540">
    <property type="entry name" value="TPR_hemY_coli"/>
    <property type="match status" value="1"/>
</dbReference>
<evidence type="ECO:0000259" key="12">
    <source>
        <dbReference type="Pfam" id="PF07219"/>
    </source>
</evidence>
<feature type="domain" description="HemY N-terminal" evidence="12">
    <location>
        <begin position="29"/>
        <end position="127"/>
    </location>
</feature>
<sequence>MKNAFLLLVAIGLALLGAALAPVFLNDPGMVHIRVWGWTVEMSVLVLVLAVLVTWMVFWLAARLWRMPAESARRLREQRGLKQLEKGLLALTEGDWVAAERALQKSASQEGRTTARYLAAAQAADGQDAEERAEYYLEQADSGGRKTRFLVELTRARLMVENGRYDEAVTVLEALQARRKRHSQVLELLARCYRELGRWQDLVKLLPLMEKSGLLDEERATAMRERAASASLEQAGDLETLQSAWQALPRAMRKQPVPVRAYAVRASRLGSPDLTESVLRTALGQQWDPALVLAYGDPAATDTNKRMKQCEKWLKDHPDDSALHLALGRLCARDELWGKARHHMIRSLELEPTIGGYDSLGQLLERKGELEVAMTCFRNALRVSQGESPLPLPAETARLNAPQPEGSTASAGSE</sequence>
<feature type="transmembrane region" description="Helical" evidence="11">
    <location>
        <begin position="44"/>
        <end position="65"/>
    </location>
</feature>
<dbReference type="Gene3D" id="1.25.40.10">
    <property type="entry name" value="Tetratricopeptide repeat domain"/>
    <property type="match status" value="2"/>
</dbReference>
<keyword evidence="14" id="KW-1185">Reference proteome</keyword>
<name>A0AAW9REB4_9GAMM</name>
<dbReference type="AlphaFoldDB" id="A0AAW9REB4"/>
<keyword evidence="6 11" id="KW-0812">Transmembrane</keyword>
<keyword evidence="9" id="KW-0627">Porphyrin biosynthesis</keyword>
<comment type="caution">
    <text evidence="13">The sequence shown here is derived from an EMBL/GenBank/DDBJ whole genome shotgun (WGS) entry which is preliminary data.</text>
</comment>
<dbReference type="InterPro" id="IPR005254">
    <property type="entry name" value="Heme_biosyn_assoc_TPR_pro"/>
</dbReference>
<feature type="region of interest" description="Disordered" evidence="10">
    <location>
        <begin position="387"/>
        <end position="414"/>
    </location>
</feature>
<protein>
    <submittedName>
        <fullName evidence="13">Heme biosynthesis HemY N-terminal domain-containing protein</fullName>
    </submittedName>
</protein>
<evidence type="ECO:0000256" key="3">
    <source>
        <dbReference type="ARBA" id="ARBA00004744"/>
    </source>
</evidence>
<evidence type="ECO:0000256" key="7">
    <source>
        <dbReference type="ARBA" id="ARBA00022989"/>
    </source>
</evidence>
<dbReference type="Pfam" id="PF07219">
    <property type="entry name" value="HemY_N"/>
    <property type="match status" value="1"/>
</dbReference>
<dbReference type="EMBL" id="JAZHOG010000003">
    <property type="protein sequence ID" value="MEJ8567274.1"/>
    <property type="molecule type" value="Genomic_DNA"/>
</dbReference>
<dbReference type="GO" id="GO:0042168">
    <property type="term" value="P:heme metabolic process"/>
    <property type="evidence" value="ECO:0007669"/>
    <property type="project" value="InterPro"/>
</dbReference>
<dbReference type="Pfam" id="PF13176">
    <property type="entry name" value="TPR_7"/>
    <property type="match status" value="1"/>
</dbReference>
<dbReference type="SUPFAM" id="SSF48452">
    <property type="entry name" value="TPR-like"/>
    <property type="match status" value="1"/>
</dbReference>
<evidence type="ECO:0000256" key="10">
    <source>
        <dbReference type="SAM" id="MobiDB-lite"/>
    </source>
</evidence>
<evidence type="ECO:0000256" key="5">
    <source>
        <dbReference type="ARBA" id="ARBA00022519"/>
    </source>
</evidence>
<dbReference type="RefSeq" id="WP_354694587.1">
    <property type="nucleotide sequence ID" value="NZ_JAZHOG010000003.1"/>
</dbReference>
<comment type="pathway">
    <text evidence="3">Porphyrin-containing compound metabolism; protoheme biosynthesis.</text>
</comment>
<comment type="subcellular location">
    <subcellularLocation>
        <location evidence="2">Cell inner membrane</location>
        <topology evidence="2">Multi-pass membrane protein</topology>
    </subcellularLocation>
</comment>
<evidence type="ECO:0000256" key="1">
    <source>
        <dbReference type="ARBA" id="ARBA00002962"/>
    </source>
</evidence>
<gene>
    <name evidence="13" type="ORF">V3330_06510</name>
</gene>
<dbReference type="InterPro" id="IPR010817">
    <property type="entry name" value="HemY_N"/>
</dbReference>
<comment type="function">
    <text evidence="1">Involved in a late step of protoheme IX synthesis.</text>
</comment>
<proteinExistence type="predicted"/>
<dbReference type="InterPro" id="IPR011990">
    <property type="entry name" value="TPR-like_helical_dom_sf"/>
</dbReference>
<feature type="compositionally biased region" description="Polar residues" evidence="10">
    <location>
        <begin position="405"/>
        <end position="414"/>
    </location>
</feature>
<dbReference type="GO" id="GO:0005886">
    <property type="term" value="C:plasma membrane"/>
    <property type="evidence" value="ECO:0007669"/>
    <property type="project" value="UniProtKB-SubCell"/>
</dbReference>
<evidence type="ECO:0000256" key="6">
    <source>
        <dbReference type="ARBA" id="ARBA00022692"/>
    </source>
</evidence>
<dbReference type="GO" id="GO:0006779">
    <property type="term" value="P:porphyrin-containing compound biosynthetic process"/>
    <property type="evidence" value="ECO:0007669"/>
    <property type="project" value="UniProtKB-KW"/>
</dbReference>
<dbReference type="InterPro" id="IPR019734">
    <property type="entry name" value="TPR_rpt"/>
</dbReference>
<evidence type="ECO:0000313" key="13">
    <source>
        <dbReference type="EMBL" id="MEJ8567274.1"/>
    </source>
</evidence>
<organism evidence="13 14">
    <name type="scientific">Elongatibacter sediminis</name>
    <dbReference type="NCBI Taxonomy" id="3119006"/>
    <lineage>
        <taxon>Bacteria</taxon>
        <taxon>Pseudomonadati</taxon>
        <taxon>Pseudomonadota</taxon>
        <taxon>Gammaproteobacteria</taxon>
        <taxon>Chromatiales</taxon>
        <taxon>Wenzhouxiangellaceae</taxon>
        <taxon>Elongatibacter</taxon>
    </lineage>
</organism>
<keyword evidence="7 11" id="KW-1133">Transmembrane helix</keyword>
<keyword evidence="8 11" id="KW-0472">Membrane</keyword>
<keyword evidence="5" id="KW-0997">Cell inner membrane</keyword>
<evidence type="ECO:0000256" key="11">
    <source>
        <dbReference type="SAM" id="Phobius"/>
    </source>
</evidence>